<evidence type="ECO:0000256" key="1">
    <source>
        <dbReference type="SAM" id="MobiDB-lite"/>
    </source>
</evidence>
<accession>A0AAV2MWY1</accession>
<sequence>MSKFMLTKFQDVWLTDSEFRNWVRPMLGRPNYARCILCSCDIFLSNMGRQALVSHMKSKKHAIRRQNSVLETFLVSSPSSAGISSSAVPSNSVISSISTETQSSGAESSSNVDLTNLLPNQPSNQLTNQPLSNQLMPRQLDRFLLKNDVTTAEVLWCIETVMSHKSLRIAEKDMGILKRMFQDSEIVKKMQLKKDKVGYVILFGIAPFFNKILIDNLNNVPFIVVGFDESLNKITKRQQMDINVRFWDDTKEEVITRYLTSRFLGRSRALDFLQAFKKGIENLQENKLLQVSMDGPNVNWAFIREYKSKLSSNVKLLDIGSCGLHSLPCAFKNGIYATHWDIISYMRAIYNLFKDVPARRALYTQYSESDVFPLKFCSIRWLENVKVIQRAIDVTLHIKKFVEGVRQDKIEPTCKSFSIVAKFIQDPLLCAKLAFFKSLASDVEPFLREFQSDAPLVPFLHSALCQMLKHVLDRFIKPEVIKSVSSISLKDVQTEADLLSAKNIVLGFDTLKALKKVNITTANMLQFRQDCKNCFQKFVCKTMNRSPLTYTLTKATTCLDLNLIASNLDLVKKRLNNLCSILIEKDRLTGSAGDTVVRQFREFTSRPHVMDAMKSYNRSEKRLDHFWRDIIGNDFKDFMHLVKMICCISHGNANIERGFSINAECFFENMREESVIARRQVYDAVLYEVGIDNLQISKDLLLSARNAHSRYVEYLERYRQQASIAEQEVLTKKRKTLEAKELEVKRIRILENAQKEVNALEKQIQALKK</sequence>
<protein>
    <submittedName>
        <fullName evidence="2">Uncharacterized protein</fullName>
    </submittedName>
</protein>
<evidence type="ECO:0000313" key="3">
    <source>
        <dbReference type="Proteomes" id="UP001497644"/>
    </source>
</evidence>
<dbReference type="PANTHER" id="PTHR37162:SF11">
    <property type="match status" value="1"/>
</dbReference>
<dbReference type="PANTHER" id="PTHR37162">
    <property type="entry name" value="HAT FAMILY DIMERISATION DOMAINCONTAINING PROTEIN-RELATED"/>
    <property type="match status" value="1"/>
</dbReference>
<keyword evidence="3" id="KW-1185">Reference proteome</keyword>
<dbReference type="AlphaFoldDB" id="A0AAV2MWY1"/>
<proteinExistence type="predicted"/>
<reference evidence="2" key="1">
    <citation type="submission" date="2024-04" db="EMBL/GenBank/DDBJ databases">
        <authorList>
            <consortium name="Molecular Ecology Group"/>
        </authorList>
    </citation>
    <scope>NUCLEOTIDE SEQUENCE</scope>
</reference>
<dbReference type="Proteomes" id="UP001497644">
    <property type="component" value="Unassembled WGS sequence"/>
</dbReference>
<comment type="caution">
    <text evidence="2">The sequence shown here is derived from an EMBL/GenBank/DDBJ whole genome shotgun (WGS) entry which is preliminary data.</text>
</comment>
<dbReference type="EMBL" id="CAXIPU020000051">
    <property type="protein sequence ID" value="CAL1671572.1"/>
    <property type="molecule type" value="Genomic_DNA"/>
</dbReference>
<evidence type="ECO:0000313" key="2">
    <source>
        <dbReference type="EMBL" id="CAL1671572.1"/>
    </source>
</evidence>
<gene>
    <name evidence="2" type="ORF">LPLAT_LOCUS1952</name>
</gene>
<name>A0AAV2MWY1_9HYME</name>
<feature type="region of interest" description="Disordered" evidence="1">
    <location>
        <begin position="102"/>
        <end position="131"/>
    </location>
</feature>
<organism evidence="2 3">
    <name type="scientific">Lasius platythorax</name>
    <dbReference type="NCBI Taxonomy" id="488582"/>
    <lineage>
        <taxon>Eukaryota</taxon>
        <taxon>Metazoa</taxon>
        <taxon>Ecdysozoa</taxon>
        <taxon>Arthropoda</taxon>
        <taxon>Hexapoda</taxon>
        <taxon>Insecta</taxon>
        <taxon>Pterygota</taxon>
        <taxon>Neoptera</taxon>
        <taxon>Endopterygota</taxon>
        <taxon>Hymenoptera</taxon>
        <taxon>Apocrita</taxon>
        <taxon>Aculeata</taxon>
        <taxon>Formicoidea</taxon>
        <taxon>Formicidae</taxon>
        <taxon>Formicinae</taxon>
        <taxon>Lasius</taxon>
        <taxon>Lasius</taxon>
    </lineage>
</organism>